<keyword evidence="7" id="KW-1185">Reference proteome</keyword>
<dbReference type="GO" id="GO:0005739">
    <property type="term" value="C:mitochondrion"/>
    <property type="evidence" value="ECO:0007669"/>
    <property type="project" value="UniProtKB-SubCell"/>
</dbReference>
<dbReference type="InterPro" id="IPR049942">
    <property type="entry name" value="DML1/Misato"/>
</dbReference>
<evidence type="ECO:0000259" key="5">
    <source>
        <dbReference type="Pfam" id="PF14881"/>
    </source>
</evidence>
<dbReference type="Gene3D" id="3.40.50.1440">
    <property type="entry name" value="Tubulin/FtsZ, GTPase domain"/>
    <property type="match status" value="1"/>
</dbReference>
<dbReference type="InterPro" id="IPR029209">
    <property type="entry name" value="DML1/Misato_tubulin"/>
</dbReference>
<dbReference type="PANTHER" id="PTHR13391:SF0">
    <property type="entry name" value="PROTEIN MISATO HOMOLOG 1"/>
    <property type="match status" value="1"/>
</dbReference>
<gene>
    <name evidence="6" type="ORF">NDN08_004008</name>
</gene>
<dbReference type="GO" id="GO:0007005">
    <property type="term" value="P:mitochondrion organization"/>
    <property type="evidence" value="ECO:0007669"/>
    <property type="project" value="InterPro"/>
</dbReference>
<feature type="domain" description="DML1/Misato tubulin" evidence="5">
    <location>
        <begin position="127"/>
        <end position="301"/>
    </location>
</feature>
<evidence type="ECO:0000259" key="4">
    <source>
        <dbReference type="Pfam" id="PF10644"/>
    </source>
</evidence>
<evidence type="ECO:0008006" key="8">
    <source>
        <dbReference type="Google" id="ProtNLM"/>
    </source>
</evidence>
<dbReference type="Proteomes" id="UP001157974">
    <property type="component" value="Unassembled WGS sequence"/>
</dbReference>
<reference evidence="6 7" key="1">
    <citation type="journal article" date="2023" name="Nat. Commun.">
        <title>Origin of minicircular mitochondrial genomes in red algae.</title>
        <authorList>
            <person name="Lee Y."/>
            <person name="Cho C.H."/>
            <person name="Lee Y.M."/>
            <person name="Park S.I."/>
            <person name="Yang J.H."/>
            <person name="West J.A."/>
            <person name="Bhattacharya D."/>
            <person name="Yoon H.S."/>
        </authorList>
    </citation>
    <scope>NUCLEOTIDE SEQUENCE [LARGE SCALE GENOMIC DNA]</scope>
    <source>
        <strain evidence="6 7">CCMP1338</strain>
        <tissue evidence="6">Whole cell</tissue>
    </source>
</reference>
<dbReference type="SUPFAM" id="SSF52490">
    <property type="entry name" value="Tubulin nucleotide-binding domain-like"/>
    <property type="match status" value="1"/>
</dbReference>
<dbReference type="InterPro" id="IPR036525">
    <property type="entry name" value="Tubulin/FtsZ_GTPase_sf"/>
</dbReference>
<comment type="subcellular location">
    <subcellularLocation>
        <location evidence="1">Mitochondrion</location>
    </subcellularLocation>
</comment>
<comment type="caution">
    <text evidence="6">The sequence shown here is derived from an EMBL/GenBank/DDBJ whole genome shotgun (WGS) entry which is preliminary data.</text>
</comment>
<evidence type="ECO:0000256" key="1">
    <source>
        <dbReference type="ARBA" id="ARBA00004173"/>
    </source>
</evidence>
<keyword evidence="3" id="KW-0496">Mitochondrion</keyword>
<dbReference type="EMBL" id="JAMWBK010000010">
    <property type="protein sequence ID" value="KAJ8901803.1"/>
    <property type="molecule type" value="Genomic_DNA"/>
</dbReference>
<feature type="domain" description="Misato Segment II tubulin-like" evidence="4">
    <location>
        <begin position="3"/>
        <end position="106"/>
    </location>
</feature>
<sequence>MGRDLIVVQIGSLANFVGAHYWNFQNELFGSAFGGDLSPESLYSESLGGSYRPRALLIDSKGSLGSRPQYHGSHQHVERVDLSWGGASSIHVQERIEPTEFMKSVEEEAGVEGTNLRLPEGELPFSEEFLAYWTDYCKEVFSDRSYLQLDGTFHGRPPALFTNGQELVTAEREDDIVDAFRWQAEQCDNLSGVMTLCESDTGYTGVADSVLTALKDEFPGPPGVTFGCGQRRRSPSKLQSGLNDAWLAAVCARLDQHLIPFSATQWDANTFQHFNLVDVFNPYYSSSTLAVGVEMASLPLRKKEQMSLLELVDRLRTRPSWKVSRADLIFPMRLQQDSPLDLASPAFRSLTPSLGSDLSAVDSRSYQSTVICSRGVAFPSNEDFAESECSEASIIKSSVLPIPVPFPHRFSAAVDRDGNFLDNAASALRMKAKGKDFECESCGVLSVLSADAKGGHQAASNWSRELRMASKKIFPSSSAGIDHAYMLETSELLSDMATDFE</sequence>
<dbReference type="Pfam" id="PF14881">
    <property type="entry name" value="Tubulin_3"/>
    <property type="match status" value="1"/>
</dbReference>
<dbReference type="PANTHER" id="PTHR13391">
    <property type="entry name" value="MITOCHONDRIAL DISTRIBUTION REGULATOR MISATO"/>
    <property type="match status" value="1"/>
</dbReference>
<organism evidence="6 7">
    <name type="scientific">Rhodosorus marinus</name>
    <dbReference type="NCBI Taxonomy" id="101924"/>
    <lineage>
        <taxon>Eukaryota</taxon>
        <taxon>Rhodophyta</taxon>
        <taxon>Stylonematophyceae</taxon>
        <taxon>Stylonematales</taxon>
        <taxon>Stylonemataceae</taxon>
        <taxon>Rhodosorus</taxon>
    </lineage>
</organism>
<dbReference type="AlphaFoldDB" id="A0AAV8UH27"/>
<name>A0AAV8UH27_9RHOD</name>
<comment type="similarity">
    <text evidence="2">Belongs to the misato family.</text>
</comment>
<evidence type="ECO:0000256" key="2">
    <source>
        <dbReference type="ARBA" id="ARBA00008507"/>
    </source>
</evidence>
<evidence type="ECO:0000313" key="6">
    <source>
        <dbReference type="EMBL" id="KAJ8901803.1"/>
    </source>
</evidence>
<accession>A0AAV8UH27</accession>
<dbReference type="InterPro" id="IPR019605">
    <property type="entry name" value="Misato_II_tubulin-like"/>
</dbReference>
<protein>
    <recommendedName>
        <fullName evidence="8">Misato Segment II tubulin-like domain-containing protein</fullName>
    </recommendedName>
</protein>
<evidence type="ECO:0000256" key="3">
    <source>
        <dbReference type="ARBA" id="ARBA00023128"/>
    </source>
</evidence>
<proteinExistence type="inferred from homology"/>
<evidence type="ECO:0000313" key="7">
    <source>
        <dbReference type="Proteomes" id="UP001157974"/>
    </source>
</evidence>
<dbReference type="Pfam" id="PF10644">
    <property type="entry name" value="Misat_Tub_SegII"/>
    <property type="match status" value="1"/>
</dbReference>